<gene>
    <name evidence="6" type="ORF">JIN87_22090</name>
</gene>
<evidence type="ECO:0000256" key="3">
    <source>
        <dbReference type="PROSITE-ProRule" id="PRU00284"/>
    </source>
</evidence>
<dbReference type="PRINTS" id="PR00260">
    <property type="entry name" value="CHEMTRNSDUCR"/>
</dbReference>
<dbReference type="InterPro" id="IPR025991">
    <property type="entry name" value="Chemoreceptor_zinc-bind_dom"/>
</dbReference>
<dbReference type="PANTHER" id="PTHR43531:SF11">
    <property type="entry name" value="METHYL-ACCEPTING CHEMOTAXIS PROTEIN 3"/>
    <property type="match status" value="1"/>
</dbReference>
<keyword evidence="4" id="KW-0472">Membrane</keyword>
<dbReference type="PROSITE" id="PS50111">
    <property type="entry name" value="CHEMOTAXIS_TRANSDUC_2"/>
    <property type="match status" value="1"/>
</dbReference>
<dbReference type="Gene3D" id="1.10.287.950">
    <property type="entry name" value="Methyl-accepting chemotaxis protein"/>
    <property type="match status" value="1"/>
</dbReference>
<protein>
    <submittedName>
        <fullName evidence="6">CZB domain-containing protein</fullName>
    </submittedName>
</protein>
<feature type="transmembrane region" description="Helical" evidence="4">
    <location>
        <begin position="197"/>
        <end position="217"/>
    </location>
</feature>
<dbReference type="EMBL" id="JAENIL010000051">
    <property type="protein sequence ID" value="MBK1879592.1"/>
    <property type="molecule type" value="Genomic_DNA"/>
</dbReference>
<dbReference type="SMART" id="SM00283">
    <property type="entry name" value="MA"/>
    <property type="match status" value="1"/>
</dbReference>
<keyword evidence="4" id="KW-1133">Transmembrane helix</keyword>
<dbReference type="InterPro" id="IPR051310">
    <property type="entry name" value="MCP_chemotaxis"/>
</dbReference>
<dbReference type="GO" id="GO:0007165">
    <property type="term" value="P:signal transduction"/>
    <property type="evidence" value="ECO:0007669"/>
    <property type="project" value="UniProtKB-KW"/>
</dbReference>
<reference evidence="6" key="1">
    <citation type="submission" date="2021-01" db="EMBL/GenBank/DDBJ databases">
        <title>Modified the classification status of verrucomicrobia.</title>
        <authorList>
            <person name="Feng X."/>
        </authorList>
    </citation>
    <scope>NUCLEOTIDE SEQUENCE</scope>
    <source>
        <strain evidence="6">KCTC 13126</strain>
    </source>
</reference>
<dbReference type="SUPFAM" id="SSF58104">
    <property type="entry name" value="Methyl-accepting chemotaxis protein (MCP) signaling domain"/>
    <property type="match status" value="1"/>
</dbReference>
<keyword evidence="4" id="KW-0812">Transmembrane</keyword>
<dbReference type="InterPro" id="IPR004089">
    <property type="entry name" value="MCPsignal_dom"/>
</dbReference>
<dbReference type="RefSeq" id="WP_200357804.1">
    <property type="nucleotide sequence ID" value="NZ_JAENIL010000051.1"/>
</dbReference>
<proteinExistence type="inferred from homology"/>
<keyword evidence="1" id="KW-0145">Chemotaxis</keyword>
<dbReference type="PANTHER" id="PTHR43531">
    <property type="entry name" value="PROTEIN ICFG"/>
    <property type="match status" value="1"/>
</dbReference>
<evidence type="ECO:0000256" key="4">
    <source>
        <dbReference type="SAM" id="Phobius"/>
    </source>
</evidence>
<dbReference type="GO" id="GO:0004888">
    <property type="term" value="F:transmembrane signaling receptor activity"/>
    <property type="evidence" value="ECO:0007669"/>
    <property type="project" value="InterPro"/>
</dbReference>
<evidence type="ECO:0000256" key="1">
    <source>
        <dbReference type="ARBA" id="ARBA00022500"/>
    </source>
</evidence>
<dbReference type="Pfam" id="PF00015">
    <property type="entry name" value="MCPsignal"/>
    <property type="match status" value="1"/>
</dbReference>
<evidence type="ECO:0000313" key="7">
    <source>
        <dbReference type="Proteomes" id="UP000617628"/>
    </source>
</evidence>
<dbReference type="InterPro" id="IPR004090">
    <property type="entry name" value="Chemotax_Me-accpt_rcpt"/>
</dbReference>
<name>A0A934VRN7_9BACT</name>
<dbReference type="Gene3D" id="1.20.120.30">
    <property type="entry name" value="Aspartate receptor, ligand-binding domain"/>
    <property type="match status" value="1"/>
</dbReference>
<evidence type="ECO:0000313" key="6">
    <source>
        <dbReference type="EMBL" id="MBK1879592.1"/>
    </source>
</evidence>
<keyword evidence="3" id="KW-0807">Transducer</keyword>
<comment type="similarity">
    <text evidence="2">Belongs to the methyl-accepting chemotaxis (MCP) protein family.</text>
</comment>
<dbReference type="AlphaFoldDB" id="A0A934VRN7"/>
<feature type="domain" description="Methyl-accepting transducer" evidence="5">
    <location>
        <begin position="235"/>
        <end position="464"/>
    </location>
</feature>
<sequence>MTKHAVPASGRGWSVGKMLGFSFASVLLIVAVLSLSSFNGVSTLLSTSEELIVANETDAAMAQLEVDHLLWAQNLSFVFTDSAVNEVTVQKDPTLCNLGKWLVSEERERLEAGHPNTSGMIARMVPWHERLHQSAVEIDHHCKAGEANSEEAKAIFSKKSIPALRNLQGLLQDIREDVAKHSVTDEKLVAEAGEQRALIVVFVSVCVVASVCIAFLVTSKVKKMLVSTSRSIAQASEAVASAAQQVEKGSRSVAESSSEQASTLEETAAAMEEVSSQTSSNLEKAQKTGAYTTDTIGAIDETNQSLAELKEKITGLFDSSKEIQKVVQTIDEIAFQTNLLALNASVEAARAGEAGAGFSVVADEVRALAQRAASSAKETGEMIDESVVKIGESNEFVQRCSESFDHVLQTSTSVRSLVDQVVVASEEQSQGIGQINVSLVQMDKVVQSNASGAEESASAAVEMARLAGELEMQVHRLQRFAGESAQARTPKVELSAAAPVAFDDYPVRGRAASPTLASLN</sequence>
<dbReference type="GO" id="GO:0016020">
    <property type="term" value="C:membrane"/>
    <property type="evidence" value="ECO:0007669"/>
    <property type="project" value="InterPro"/>
</dbReference>
<dbReference type="GO" id="GO:0006935">
    <property type="term" value="P:chemotaxis"/>
    <property type="evidence" value="ECO:0007669"/>
    <property type="project" value="UniProtKB-KW"/>
</dbReference>
<evidence type="ECO:0000256" key="2">
    <source>
        <dbReference type="ARBA" id="ARBA00029447"/>
    </source>
</evidence>
<dbReference type="Pfam" id="PF13682">
    <property type="entry name" value="CZB"/>
    <property type="match status" value="1"/>
</dbReference>
<keyword evidence="7" id="KW-1185">Reference proteome</keyword>
<evidence type="ECO:0000259" key="5">
    <source>
        <dbReference type="PROSITE" id="PS50111"/>
    </source>
</evidence>
<accession>A0A934VRN7</accession>
<organism evidence="6 7">
    <name type="scientific">Pelagicoccus mobilis</name>
    <dbReference type="NCBI Taxonomy" id="415221"/>
    <lineage>
        <taxon>Bacteria</taxon>
        <taxon>Pseudomonadati</taxon>
        <taxon>Verrucomicrobiota</taxon>
        <taxon>Opitutia</taxon>
        <taxon>Puniceicoccales</taxon>
        <taxon>Pelagicoccaceae</taxon>
        <taxon>Pelagicoccus</taxon>
    </lineage>
</organism>
<dbReference type="Proteomes" id="UP000617628">
    <property type="component" value="Unassembled WGS sequence"/>
</dbReference>
<comment type="caution">
    <text evidence="6">The sequence shown here is derived from an EMBL/GenBank/DDBJ whole genome shotgun (WGS) entry which is preliminary data.</text>
</comment>